<reference evidence="3 4" key="1">
    <citation type="journal article" date="2019" name="Sci. Rep.">
        <title>A high-quality genome of Eragrostis curvula grass provides insights into Poaceae evolution and supports new strategies to enhance forage quality.</title>
        <authorList>
            <person name="Carballo J."/>
            <person name="Santos B.A.C.M."/>
            <person name="Zappacosta D."/>
            <person name="Garbus I."/>
            <person name="Selva J.P."/>
            <person name="Gallo C.A."/>
            <person name="Diaz A."/>
            <person name="Albertini E."/>
            <person name="Caccamo M."/>
            <person name="Echenique V."/>
        </authorList>
    </citation>
    <scope>NUCLEOTIDE SEQUENCE [LARGE SCALE GENOMIC DNA]</scope>
    <source>
        <strain evidence="4">cv. Victoria</strain>
        <tissue evidence="3">Leaf</tissue>
    </source>
</reference>
<evidence type="ECO:0000313" key="4">
    <source>
        <dbReference type="Proteomes" id="UP000324897"/>
    </source>
</evidence>
<dbReference type="Gene3D" id="3.30.70.100">
    <property type="match status" value="1"/>
</dbReference>
<dbReference type="GO" id="GO:0046872">
    <property type="term" value="F:metal ion binding"/>
    <property type="evidence" value="ECO:0007669"/>
    <property type="project" value="UniProtKB-KW"/>
</dbReference>
<dbReference type="Proteomes" id="UP000324897">
    <property type="component" value="Unassembled WGS sequence"/>
</dbReference>
<dbReference type="AlphaFoldDB" id="A0A5J9SL24"/>
<dbReference type="PANTHER" id="PTHR22814:SF103">
    <property type="entry name" value="OS08G0403300 PROTEIN"/>
    <property type="match status" value="1"/>
</dbReference>
<dbReference type="EMBL" id="RWGY01000688">
    <property type="protein sequence ID" value="TVT99680.1"/>
    <property type="molecule type" value="Genomic_DNA"/>
</dbReference>
<dbReference type="PANTHER" id="PTHR22814">
    <property type="entry name" value="COPPER TRANSPORT PROTEIN ATOX1-RELATED"/>
    <property type="match status" value="1"/>
</dbReference>
<dbReference type="PROSITE" id="PS50846">
    <property type="entry name" value="HMA_2"/>
    <property type="match status" value="1"/>
</dbReference>
<dbReference type="Gramene" id="TVT99680">
    <property type="protein sequence ID" value="TVT99680"/>
    <property type="gene ID" value="EJB05_54941"/>
</dbReference>
<evidence type="ECO:0000256" key="1">
    <source>
        <dbReference type="ARBA" id="ARBA00022723"/>
    </source>
</evidence>
<evidence type="ECO:0000259" key="2">
    <source>
        <dbReference type="PROSITE" id="PS50846"/>
    </source>
</evidence>
<accession>A0A5J9SL24</accession>
<keyword evidence="1" id="KW-0479">Metal-binding</keyword>
<name>A0A5J9SL24_9POAL</name>
<protein>
    <recommendedName>
        <fullName evidence="2">HMA domain-containing protein</fullName>
    </recommendedName>
</protein>
<dbReference type="SUPFAM" id="SSF55008">
    <property type="entry name" value="HMA, heavy metal-associated domain"/>
    <property type="match status" value="1"/>
</dbReference>
<dbReference type="Pfam" id="PF00403">
    <property type="entry name" value="HMA"/>
    <property type="match status" value="1"/>
</dbReference>
<keyword evidence="4" id="KW-1185">Reference proteome</keyword>
<comment type="caution">
    <text evidence="3">The sequence shown here is derived from an EMBL/GenBank/DDBJ whole genome shotgun (WGS) entry which is preliminary data.</text>
</comment>
<sequence length="169" mass="19101">MGGVISEFLGAGMERQNRKRKQFNTVEMKVRMDCDGCELRVRNILATMRGVQSVDINRKQQKVTVQGFVETQRVLRRIQSTTRKRAELWPYVPYTNPYAAPPVYDKKAPAGHVRRVEAAVVSVPGAGPGQEERLVTLFSDDNPNACTLMLSIRLASGRFVLLYFCTRHS</sequence>
<dbReference type="OrthoDB" id="689350at2759"/>
<feature type="domain" description="HMA" evidence="2">
    <location>
        <begin position="23"/>
        <end position="86"/>
    </location>
</feature>
<organism evidence="3 4">
    <name type="scientific">Eragrostis curvula</name>
    <name type="common">weeping love grass</name>
    <dbReference type="NCBI Taxonomy" id="38414"/>
    <lineage>
        <taxon>Eukaryota</taxon>
        <taxon>Viridiplantae</taxon>
        <taxon>Streptophyta</taxon>
        <taxon>Embryophyta</taxon>
        <taxon>Tracheophyta</taxon>
        <taxon>Spermatophyta</taxon>
        <taxon>Magnoliopsida</taxon>
        <taxon>Liliopsida</taxon>
        <taxon>Poales</taxon>
        <taxon>Poaceae</taxon>
        <taxon>PACMAD clade</taxon>
        <taxon>Chloridoideae</taxon>
        <taxon>Eragrostideae</taxon>
        <taxon>Eragrostidinae</taxon>
        <taxon>Eragrostis</taxon>
    </lineage>
</organism>
<evidence type="ECO:0000313" key="3">
    <source>
        <dbReference type="EMBL" id="TVT99680.1"/>
    </source>
</evidence>
<feature type="non-terminal residue" evidence="3">
    <location>
        <position position="1"/>
    </location>
</feature>
<proteinExistence type="predicted"/>
<dbReference type="CDD" id="cd00371">
    <property type="entry name" value="HMA"/>
    <property type="match status" value="1"/>
</dbReference>
<dbReference type="InterPro" id="IPR036163">
    <property type="entry name" value="HMA_dom_sf"/>
</dbReference>
<dbReference type="InterPro" id="IPR006121">
    <property type="entry name" value="HMA_dom"/>
</dbReference>
<gene>
    <name evidence="3" type="ORF">EJB05_54941</name>
</gene>